<feature type="region of interest" description="Disordered" evidence="1">
    <location>
        <begin position="1"/>
        <end position="37"/>
    </location>
</feature>
<evidence type="ECO:0000259" key="2">
    <source>
        <dbReference type="PROSITE" id="PS51459"/>
    </source>
</evidence>
<sequence>MTGYDAEPGDWPSHGHDVVPWRQERRGGSREDRTLTEVTTSVPPFIAELDYTVPADLTRLSERALVALGAMDGEAASQPAAMARFMIRSESVASSRIERVSASVEDFARALAGQRSNSSAMSMVAASSALSTMIAAAGENGAITRDDILLAHKTLMRDDPSEGPYAGSIRDSQNWIGGSDHSPRSALYVPPDHARVPALLDDLLAFANRDDLPTLAQATIAHAQFESIHPFGDGNGRTGRALIGAILRRRGVTSRTVAPMASGLLARRDEYFDALGSYRRGSVRPLLELMLRSAVVAAEEGRVSVQRIARLPGRWEVQADARRGSMAARLIPAFFDNPVMGVAEIERIAGPVSPRLYSALDRLEGAGVVQEITGRKRDRVWAAVDLMAELDDLDARIAAAMRTRVG</sequence>
<dbReference type="EMBL" id="JAHWXI010000014">
    <property type="protein sequence ID" value="MDN4465123.1"/>
    <property type="molecule type" value="Genomic_DNA"/>
</dbReference>
<organism evidence="3 4">
    <name type="scientific">Microbacterium aurantiacum</name>
    <dbReference type="NCBI Taxonomy" id="162393"/>
    <lineage>
        <taxon>Bacteria</taxon>
        <taxon>Bacillati</taxon>
        <taxon>Actinomycetota</taxon>
        <taxon>Actinomycetes</taxon>
        <taxon>Micrococcales</taxon>
        <taxon>Microbacteriaceae</taxon>
        <taxon>Microbacterium</taxon>
    </lineage>
</organism>
<evidence type="ECO:0000256" key="1">
    <source>
        <dbReference type="SAM" id="MobiDB-lite"/>
    </source>
</evidence>
<reference evidence="3" key="1">
    <citation type="submission" date="2021-06" db="EMBL/GenBank/DDBJ databases">
        <title>Genome-based taxonomic framework of Microbacterium strains isolated from marine environment, the description of four new species and reclassification of four preexisting species.</title>
        <authorList>
            <person name="Lee S.D."/>
            <person name="Kim S.-M."/>
            <person name="Byeon Y.-S."/>
            <person name="Yang H.L."/>
            <person name="Kim I.S."/>
        </authorList>
    </citation>
    <scope>NUCLEOTIDE SEQUENCE</scope>
    <source>
        <strain evidence="3">KACC 20510</strain>
    </source>
</reference>
<feature type="domain" description="Fido" evidence="2">
    <location>
        <begin position="143"/>
        <end position="292"/>
    </location>
</feature>
<dbReference type="InterPro" id="IPR003812">
    <property type="entry name" value="Fido"/>
</dbReference>
<proteinExistence type="predicted"/>
<dbReference type="Pfam" id="PF02661">
    <property type="entry name" value="Fic"/>
    <property type="match status" value="1"/>
</dbReference>
<comment type="caution">
    <text evidence="3">The sequence shown here is derived from an EMBL/GenBank/DDBJ whole genome shotgun (WGS) entry which is preliminary data.</text>
</comment>
<dbReference type="RefSeq" id="WP_301134935.1">
    <property type="nucleotide sequence ID" value="NZ_BAAAUQ010000036.1"/>
</dbReference>
<dbReference type="SUPFAM" id="SSF140931">
    <property type="entry name" value="Fic-like"/>
    <property type="match status" value="1"/>
</dbReference>
<dbReference type="InterPro" id="IPR040198">
    <property type="entry name" value="Fido_containing"/>
</dbReference>
<feature type="compositionally biased region" description="Basic and acidic residues" evidence="1">
    <location>
        <begin position="13"/>
        <end position="35"/>
    </location>
</feature>
<gene>
    <name evidence="3" type="ORF">KZC48_12035</name>
</gene>
<dbReference type="InterPro" id="IPR036597">
    <property type="entry name" value="Fido-like_dom_sf"/>
</dbReference>
<dbReference type="Gene3D" id="1.10.3290.10">
    <property type="entry name" value="Fido-like domain"/>
    <property type="match status" value="1"/>
</dbReference>
<keyword evidence="4" id="KW-1185">Reference proteome</keyword>
<dbReference type="PROSITE" id="PS51459">
    <property type="entry name" value="FIDO"/>
    <property type="match status" value="1"/>
</dbReference>
<protein>
    <submittedName>
        <fullName evidence="3">Fic family protein</fullName>
    </submittedName>
</protein>
<dbReference type="Proteomes" id="UP001172731">
    <property type="component" value="Unassembled WGS sequence"/>
</dbReference>
<evidence type="ECO:0000313" key="3">
    <source>
        <dbReference type="EMBL" id="MDN4465123.1"/>
    </source>
</evidence>
<evidence type="ECO:0000313" key="4">
    <source>
        <dbReference type="Proteomes" id="UP001172731"/>
    </source>
</evidence>
<name>A0ABT8FUX7_9MICO</name>
<dbReference type="PANTHER" id="PTHR13504">
    <property type="entry name" value="FIDO DOMAIN-CONTAINING PROTEIN DDB_G0283145"/>
    <property type="match status" value="1"/>
</dbReference>
<dbReference type="PANTHER" id="PTHR13504:SF38">
    <property type="entry name" value="FIDO DOMAIN-CONTAINING PROTEIN"/>
    <property type="match status" value="1"/>
</dbReference>
<accession>A0ABT8FUX7</accession>